<organism evidence="18 19">
    <name type="scientific">Candidatus Woesebacteria bacterium GW2011_GWB1_33_22</name>
    <dbReference type="NCBI Taxonomy" id="1618566"/>
    <lineage>
        <taxon>Bacteria</taxon>
        <taxon>Candidatus Woeseibacteriota</taxon>
    </lineage>
</organism>
<evidence type="ECO:0000256" key="16">
    <source>
        <dbReference type="ARBA" id="ARBA00042156"/>
    </source>
</evidence>
<dbReference type="PROSITE" id="PS50893">
    <property type="entry name" value="ABC_TRANSPORTER_2"/>
    <property type="match status" value="1"/>
</dbReference>
<dbReference type="NCBIfam" id="TIGR00630">
    <property type="entry name" value="uvra"/>
    <property type="match status" value="1"/>
</dbReference>
<dbReference type="GO" id="GO:0016887">
    <property type="term" value="F:ATP hydrolysis activity"/>
    <property type="evidence" value="ECO:0007669"/>
    <property type="project" value="InterPro"/>
</dbReference>
<reference evidence="18 19" key="1">
    <citation type="journal article" date="2015" name="Nature">
        <title>rRNA introns, odd ribosomes, and small enigmatic genomes across a large radiation of phyla.</title>
        <authorList>
            <person name="Brown C.T."/>
            <person name="Hug L.A."/>
            <person name="Thomas B.C."/>
            <person name="Sharon I."/>
            <person name="Castelle C.J."/>
            <person name="Singh A."/>
            <person name="Wilkins M.J."/>
            <person name="Williams K.H."/>
            <person name="Banfield J.F."/>
        </authorList>
    </citation>
    <scope>NUCLEOTIDE SEQUENCE [LARGE SCALE GENOMIC DNA]</scope>
</reference>
<keyword evidence="11" id="KW-0267">Excision nuclease</keyword>
<comment type="similarity">
    <text evidence="14">Belongs to the ABC transporter superfamily. UvrA family.</text>
</comment>
<evidence type="ECO:0000256" key="9">
    <source>
        <dbReference type="ARBA" id="ARBA00022833"/>
    </source>
</evidence>
<evidence type="ECO:0000256" key="8">
    <source>
        <dbReference type="ARBA" id="ARBA00022771"/>
    </source>
</evidence>
<evidence type="ECO:0000313" key="19">
    <source>
        <dbReference type="Proteomes" id="UP000034778"/>
    </source>
</evidence>
<keyword evidence="4" id="KW-0677">Repeat</keyword>
<comment type="subcellular location">
    <subcellularLocation>
        <location evidence="1">Cytoplasm</location>
    </subcellularLocation>
</comment>
<dbReference type="PANTHER" id="PTHR43152:SF3">
    <property type="entry name" value="UVRABC SYSTEM PROTEIN A"/>
    <property type="match status" value="1"/>
</dbReference>
<keyword evidence="12" id="KW-0238">DNA-binding</keyword>
<keyword evidence="13" id="KW-0234">DNA repair</keyword>
<dbReference type="CDD" id="cd03270">
    <property type="entry name" value="ABC_UvrA_I"/>
    <property type="match status" value="1"/>
</dbReference>
<dbReference type="GO" id="GO:0004518">
    <property type="term" value="F:nuclease activity"/>
    <property type="evidence" value="ECO:0007669"/>
    <property type="project" value="UniProtKB-KW"/>
</dbReference>
<dbReference type="Gene3D" id="1.10.8.280">
    <property type="entry name" value="ABC transporter ATPase domain-like"/>
    <property type="match status" value="2"/>
</dbReference>
<evidence type="ECO:0000256" key="12">
    <source>
        <dbReference type="ARBA" id="ARBA00023125"/>
    </source>
</evidence>
<evidence type="ECO:0000256" key="2">
    <source>
        <dbReference type="ARBA" id="ARBA00022490"/>
    </source>
</evidence>
<dbReference type="PANTHER" id="PTHR43152">
    <property type="entry name" value="UVRABC SYSTEM PROTEIN A"/>
    <property type="match status" value="1"/>
</dbReference>
<keyword evidence="7" id="KW-0228">DNA excision</keyword>
<evidence type="ECO:0000313" key="18">
    <source>
        <dbReference type="EMBL" id="KKP44995.1"/>
    </source>
</evidence>
<evidence type="ECO:0000256" key="3">
    <source>
        <dbReference type="ARBA" id="ARBA00022723"/>
    </source>
</evidence>
<sequence length="945" mass="105580">MNDFIKVKGARQHNLKNVNLDIPKNKLVVLTGVSGSGKSSFAFDTLYAEGQRRYVESLSTYARQFLGIMDKPDVDSITGLSPAISIDQKTTSRNPRSTVGTVTEVYDYLRLLFARVGHPHCPICGDEISQQSLEEIINQVIKLTGKFYLLSPIIKDRKGEFSALFDNLRSKGYSKIRIDGQFKDLSEDFALIKTNKHTIDVVVDKFSSQGPSLLSLKSRLFDSVSQALKLSDGYVILSEIKDASFAIVDYPKDFIDHLYSEKFSCPKDNISLPEIEPRSFSFNSPHGACPVCTGLGKLLKVEPNLVFSEDLSIMEGAILPFSSMFERETWYSQKIINLCEINNINTHIPFKDLSQEKRKIIERDVVRTIESRYRKTDSEYVRTEFEKYMREQICEGCNSARLKKESLAITIENKNISEITHLSVTNLYQWIDSLIQNKLINPKEIEIGKLIISEILGRLNFLQSVGLEYITLDRVAGTLSGGEAQRIRLASQIGSGLTGVLYVLDEPTIGLHQKDNQKLIDTLKHLRDLGNSVLVVEHDEEMMKQADFLADFGPGAGKNGGELVASGTPEHIMRDPTSLTGKYLSGKLRVSDNRKTQNTLKFRMSDNQKFRFPELSEFSGYLKISGAQQFNLKSINVEFPLAKFICITGVSGSGKSTLLVETLYPALQQHFNPFFKGDVGAHKRIEGIENIDKAILIDQSPIGRTPRSNPATYTGLFDPIRDVFALTREAKTLGFKKGQFSFNLKGGRCSACEGQGQTKIEMQFMSDIWISCEVCHGKRYNSQTLEITYKNKNISEVLDLTVSDALNFFESHPKIYEKLETLESVGLGYMQLGQPATTLSGGEAQRVKLATELSKRSTGHTFYILDEPTTGLHFADVEKLLKVLRLLVSKGNTVCVIEHNLDVVKNSDWIIDLGPEGGDKGGEVVAIGTSKDIKKNPNSITGKYL</sequence>
<evidence type="ECO:0000256" key="14">
    <source>
        <dbReference type="ARBA" id="ARBA00038000"/>
    </source>
</evidence>
<keyword evidence="9" id="KW-0862">Zinc</keyword>
<dbReference type="Pfam" id="PF17760">
    <property type="entry name" value="UvrA_inter"/>
    <property type="match status" value="1"/>
</dbReference>
<keyword evidence="8" id="KW-0863">Zinc-finger</keyword>
<evidence type="ECO:0000256" key="7">
    <source>
        <dbReference type="ARBA" id="ARBA00022769"/>
    </source>
</evidence>
<evidence type="ECO:0000256" key="6">
    <source>
        <dbReference type="ARBA" id="ARBA00022763"/>
    </source>
</evidence>
<dbReference type="Pfam" id="PF17755">
    <property type="entry name" value="UvrA_DNA-bind"/>
    <property type="match status" value="1"/>
</dbReference>
<dbReference type="Proteomes" id="UP000034778">
    <property type="component" value="Unassembled WGS sequence"/>
</dbReference>
<keyword evidence="6" id="KW-0227">DNA damage</keyword>
<evidence type="ECO:0000256" key="11">
    <source>
        <dbReference type="ARBA" id="ARBA00022881"/>
    </source>
</evidence>
<comment type="caution">
    <text evidence="18">The sequence shown here is derived from an EMBL/GenBank/DDBJ whole genome shotgun (WGS) entry which is preliminary data.</text>
</comment>
<dbReference type="GO" id="GO:0008270">
    <property type="term" value="F:zinc ion binding"/>
    <property type="evidence" value="ECO:0007669"/>
    <property type="project" value="UniProtKB-KW"/>
</dbReference>
<keyword evidence="10" id="KW-0067">ATP-binding</keyword>
<keyword evidence="5" id="KW-0547">Nucleotide-binding</keyword>
<name>A0A0G0C1E0_9BACT</name>
<evidence type="ECO:0000256" key="5">
    <source>
        <dbReference type="ARBA" id="ARBA00022741"/>
    </source>
</evidence>
<keyword evidence="2" id="KW-0963">Cytoplasm</keyword>
<dbReference type="EMBL" id="LBOW01000004">
    <property type="protein sequence ID" value="KKP44995.1"/>
    <property type="molecule type" value="Genomic_DNA"/>
</dbReference>
<keyword evidence="3" id="KW-0479">Metal-binding</keyword>
<protein>
    <recommendedName>
        <fullName evidence="15">UvrABC system protein A</fullName>
    </recommendedName>
    <alternativeName>
        <fullName evidence="16">Excinuclease ABC subunit A</fullName>
    </alternativeName>
</protein>
<dbReference type="InterPro" id="IPR027417">
    <property type="entry name" value="P-loop_NTPase"/>
</dbReference>
<dbReference type="GO" id="GO:0009380">
    <property type="term" value="C:excinuclease repair complex"/>
    <property type="evidence" value="ECO:0007669"/>
    <property type="project" value="InterPro"/>
</dbReference>
<evidence type="ECO:0000256" key="1">
    <source>
        <dbReference type="ARBA" id="ARBA00004496"/>
    </source>
</evidence>
<dbReference type="CDD" id="cd03271">
    <property type="entry name" value="ABC_UvrA_II"/>
    <property type="match status" value="1"/>
</dbReference>
<dbReference type="InterPro" id="IPR041552">
    <property type="entry name" value="UvrA_DNA-bd"/>
</dbReference>
<dbReference type="Pfam" id="PF00005">
    <property type="entry name" value="ABC_tran"/>
    <property type="match status" value="1"/>
</dbReference>
<evidence type="ECO:0000256" key="13">
    <source>
        <dbReference type="ARBA" id="ARBA00023204"/>
    </source>
</evidence>
<dbReference type="InterPro" id="IPR041102">
    <property type="entry name" value="UvrA_inter"/>
</dbReference>
<dbReference type="InterPro" id="IPR004602">
    <property type="entry name" value="UvrA"/>
</dbReference>
<dbReference type="STRING" id="1618566.UR35_C0004G0027"/>
<proteinExistence type="inferred from homology"/>
<dbReference type="Gene3D" id="3.30.190.20">
    <property type="match status" value="1"/>
</dbReference>
<evidence type="ECO:0000259" key="17">
    <source>
        <dbReference type="PROSITE" id="PS50893"/>
    </source>
</evidence>
<evidence type="ECO:0000256" key="10">
    <source>
        <dbReference type="ARBA" id="ARBA00022840"/>
    </source>
</evidence>
<accession>A0A0G0C1E0</accession>
<dbReference type="AlphaFoldDB" id="A0A0G0C1E0"/>
<dbReference type="GO" id="GO:0003677">
    <property type="term" value="F:DNA binding"/>
    <property type="evidence" value="ECO:0007669"/>
    <property type="project" value="UniProtKB-KW"/>
</dbReference>
<gene>
    <name evidence="18" type="ORF">UR35_C0004G0027</name>
</gene>
<dbReference type="InterPro" id="IPR003439">
    <property type="entry name" value="ABC_transporter-like_ATP-bd"/>
</dbReference>
<dbReference type="PATRIC" id="fig|1618566.3.peg.462"/>
<dbReference type="GO" id="GO:0005524">
    <property type="term" value="F:ATP binding"/>
    <property type="evidence" value="ECO:0007669"/>
    <property type="project" value="UniProtKB-KW"/>
</dbReference>
<dbReference type="Gene3D" id="1.20.1580.10">
    <property type="entry name" value="ABC transporter ATPase like domain"/>
    <property type="match status" value="4"/>
</dbReference>
<evidence type="ECO:0000256" key="4">
    <source>
        <dbReference type="ARBA" id="ARBA00022737"/>
    </source>
</evidence>
<dbReference type="Gene3D" id="3.40.50.300">
    <property type="entry name" value="P-loop containing nucleotide triphosphate hydrolases"/>
    <property type="match status" value="3"/>
</dbReference>
<dbReference type="GO" id="GO:0005737">
    <property type="term" value="C:cytoplasm"/>
    <property type="evidence" value="ECO:0007669"/>
    <property type="project" value="UniProtKB-SubCell"/>
</dbReference>
<dbReference type="SUPFAM" id="SSF52540">
    <property type="entry name" value="P-loop containing nucleoside triphosphate hydrolases"/>
    <property type="match status" value="2"/>
</dbReference>
<evidence type="ECO:0000256" key="15">
    <source>
        <dbReference type="ARBA" id="ARBA00039316"/>
    </source>
</evidence>
<feature type="domain" description="ABC transporter" evidence="17">
    <location>
        <begin position="610"/>
        <end position="940"/>
    </location>
</feature>
<dbReference type="GO" id="GO:0006289">
    <property type="term" value="P:nucleotide-excision repair"/>
    <property type="evidence" value="ECO:0007669"/>
    <property type="project" value="InterPro"/>
</dbReference>
<dbReference type="InterPro" id="IPR017871">
    <property type="entry name" value="ABC_transporter-like_CS"/>
</dbReference>
<dbReference type="PROSITE" id="PS00211">
    <property type="entry name" value="ABC_TRANSPORTER_1"/>
    <property type="match status" value="2"/>
</dbReference>